<dbReference type="Gene3D" id="3.90.1150.10">
    <property type="entry name" value="Aspartate Aminotransferase, domain 1"/>
    <property type="match status" value="1"/>
</dbReference>
<comment type="caution">
    <text evidence="2">The sequence shown here is derived from an EMBL/GenBank/DDBJ whole genome shotgun (WGS) entry which is preliminary data.</text>
</comment>
<proteinExistence type="predicted"/>
<reference evidence="2 3" key="1">
    <citation type="submission" date="2016-10" db="EMBL/GenBank/DDBJ databases">
        <title>Comparative genome analysis of multiple Pseudomonas spp. focuses on biocontrol and plant growth promoting traits.</title>
        <authorList>
            <person name="Tao X.-Y."/>
            <person name="Taylor C.G."/>
        </authorList>
    </citation>
    <scope>NUCLEOTIDE SEQUENCE [LARGE SCALE GENOMIC DNA]</scope>
    <source>
        <strain evidence="2 3">28B5</strain>
    </source>
</reference>
<protein>
    <recommendedName>
        <fullName evidence="1">Serine hydroxymethyltransferase-like domain-containing protein</fullName>
    </recommendedName>
</protein>
<sequence length="84" mass="8962">MTVNKNAAPNDPQSPFVTSGLRIGTAVATRGFMAEECRALTVWICDVLDHLSDADVDAQVARQAAQLCALPFLQLSARDTGRCA</sequence>
<dbReference type="InterPro" id="IPR039429">
    <property type="entry name" value="SHMT-like_dom"/>
</dbReference>
<name>A0A423MBW1_PSEFL</name>
<dbReference type="AlphaFoldDB" id="A0A423MBW1"/>
<dbReference type="Pfam" id="PF00464">
    <property type="entry name" value="SHMT"/>
    <property type="match status" value="1"/>
</dbReference>
<dbReference type="InterPro" id="IPR015422">
    <property type="entry name" value="PyrdxlP-dep_Trfase_small"/>
</dbReference>
<accession>A0A423MBW1</accession>
<dbReference type="InterPro" id="IPR015424">
    <property type="entry name" value="PyrdxlP-dep_Trfase"/>
</dbReference>
<dbReference type="EMBL" id="MOBX01000013">
    <property type="protein sequence ID" value="RON80739.1"/>
    <property type="molecule type" value="Genomic_DNA"/>
</dbReference>
<evidence type="ECO:0000313" key="3">
    <source>
        <dbReference type="Proteomes" id="UP000285378"/>
    </source>
</evidence>
<dbReference type="Proteomes" id="UP000285378">
    <property type="component" value="Unassembled WGS sequence"/>
</dbReference>
<dbReference type="SUPFAM" id="SSF53383">
    <property type="entry name" value="PLP-dependent transferases"/>
    <property type="match status" value="1"/>
</dbReference>
<evidence type="ECO:0000313" key="2">
    <source>
        <dbReference type="EMBL" id="RON80739.1"/>
    </source>
</evidence>
<gene>
    <name evidence="2" type="ORF">BK670_11100</name>
</gene>
<organism evidence="2 3">
    <name type="scientific">Pseudomonas fluorescens</name>
    <dbReference type="NCBI Taxonomy" id="294"/>
    <lineage>
        <taxon>Bacteria</taxon>
        <taxon>Pseudomonadati</taxon>
        <taxon>Pseudomonadota</taxon>
        <taxon>Gammaproteobacteria</taxon>
        <taxon>Pseudomonadales</taxon>
        <taxon>Pseudomonadaceae</taxon>
        <taxon>Pseudomonas</taxon>
    </lineage>
</organism>
<evidence type="ECO:0000259" key="1">
    <source>
        <dbReference type="Pfam" id="PF00464"/>
    </source>
</evidence>
<feature type="domain" description="Serine hydroxymethyltransferase-like" evidence="1">
    <location>
        <begin position="2"/>
        <end position="44"/>
    </location>
</feature>